<feature type="region of interest" description="Disordered" evidence="2">
    <location>
        <begin position="227"/>
        <end position="257"/>
    </location>
</feature>
<feature type="compositionally biased region" description="Basic and acidic residues" evidence="2">
    <location>
        <begin position="341"/>
        <end position="372"/>
    </location>
</feature>
<evidence type="ECO:0000313" key="4">
    <source>
        <dbReference type="Proteomes" id="UP000887013"/>
    </source>
</evidence>
<dbReference type="OrthoDB" id="8123891at2759"/>
<dbReference type="Proteomes" id="UP000887013">
    <property type="component" value="Unassembled WGS sequence"/>
</dbReference>
<feature type="region of interest" description="Disordered" evidence="2">
    <location>
        <begin position="458"/>
        <end position="479"/>
    </location>
</feature>
<feature type="compositionally biased region" description="Low complexity" evidence="2">
    <location>
        <begin position="14"/>
        <end position="23"/>
    </location>
</feature>
<protein>
    <submittedName>
        <fullName evidence="3">Uncharacterized protein</fullName>
    </submittedName>
</protein>
<accession>A0A8X6P9C5</accession>
<feature type="coiled-coil region" evidence="1">
    <location>
        <begin position="192"/>
        <end position="219"/>
    </location>
</feature>
<keyword evidence="1" id="KW-0175">Coiled coil</keyword>
<feature type="region of interest" description="Disordered" evidence="2">
    <location>
        <begin position="334"/>
        <end position="407"/>
    </location>
</feature>
<evidence type="ECO:0000256" key="1">
    <source>
        <dbReference type="SAM" id="Coils"/>
    </source>
</evidence>
<sequence length="479" mass="53819">MESDLESLPDQDMSSNSSSSRASTPTQPENFYSTCQKKKLIELELKTYTDSIDHTQILIKNLERQGLQNHPIYTNNCKMIQGLIHQRELLTAFDFLIIVDPLVPENTSQTKRSFQNASPHHLIMEETNSIITETPQAVSIPAIQTRVSNILNSDQCLHADVKLSEYIQAIPLIAFQCQEDKNTYASDLYTIQEEVRAKYNTLKKELRAENEKFQSLVNSWGLPNADQPQSFQLQSRRKNSTPIKKTANKKQKITDPAETECSNKFSTLAIEELPESIEIDEDEDVTPPPMPKKSYAPPITIDNVRNSADLLKKLQSLTGIKLTAKLIANHLLCPMNPLNRPKKDDKKTSANEQRLKLKNILKEKREHRDSRPAFHTAPISYAEATKNSPAPASQDTSPTTSTSQASTSNINEIFQQLKDPECLEMFTVLKKFISISKSATDGALPELHLPHPCWPASFPINQSENTKAVSTPTSLPGEK</sequence>
<dbReference type="EMBL" id="BMAW01018474">
    <property type="protein sequence ID" value="GFT58574.1"/>
    <property type="molecule type" value="Genomic_DNA"/>
</dbReference>
<feature type="compositionally biased region" description="Polar residues" evidence="2">
    <location>
        <begin position="459"/>
        <end position="479"/>
    </location>
</feature>
<gene>
    <name evidence="3" type="ORF">NPIL_495591</name>
</gene>
<dbReference type="AlphaFoldDB" id="A0A8X6P9C5"/>
<evidence type="ECO:0000313" key="3">
    <source>
        <dbReference type="EMBL" id="GFT58574.1"/>
    </source>
</evidence>
<keyword evidence="4" id="KW-1185">Reference proteome</keyword>
<comment type="caution">
    <text evidence="3">The sequence shown here is derived from an EMBL/GenBank/DDBJ whole genome shotgun (WGS) entry which is preliminary data.</text>
</comment>
<organism evidence="3 4">
    <name type="scientific">Nephila pilipes</name>
    <name type="common">Giant wood spider</name>
    <name type="synonym">Nephila maculata</name>
    <dbReference type="NCBI Taxonomy" id="299642"/>
    <lineage>
        <taxon>Eukaryota</taxon>
        <taxon>Metazoa</taxon>
        <taxon>Ecdysozoa</taxon>
        <taxon>Arthropoda</taxon>
        <taxon>Chelicerata</taxon>
        <taxon>Arachnida</taxon>
        <taxon>Araneae</taxon>
        <taxon>Araneomorphae</taxon>
        <taxon>Entelegynae</taxon>
        <taxon>Araneoidea</taxon>
        <taxon>Nephilidae</taxon>
        <taxon>Nephila</taxon>
    </lineage>
</organism>
<reference evidence="3" key="1">
    <citation type="submission" date="2020-08" db="EMBL/GenBank/DDBJ databases">
        <title>Multicomponent nature underlies the extraordinary mechanical properties of spider dragline silk.</title>
        <authorList>
            <person name="Kono N."/>
            <person name="Nakamura H."/>
            <person name="Mori M."/>
            <person name="Yoshida Y."/>
            <person name="Ohtoshi R."/>
            <person name="Malay A.D."/>
            <person name="Moran D.A.P."/>
            <person name="Tomita M."/>
            <person name="Numata K."/>
            <person name="Arakawa K."/>
        </authorList>
    </citation>
    <scope>NUCLEOTIDE SEQUENCE</scope>
</reference>
<feature type="region of interest" description="Disordered" evidence="2">
    <location>
        <begin position="1"/>
        <end position="31"/>
    </location>
</feature>
<name>A0A8X6P9C5_NEPPI</name>
<proteinExistence type="predicted"/>
<feature type="compositionally biased region" description="Low complexity" evidence="2">
    <location>
        <begin position="388"/>
        <end position="407"/>
    </location>
</feature>
<evidence type="ECO:0000256" key="2">
    <source>
        <dbReference type="SAM" id="MobiDB-lite"/>
    </source>
</evidence>